<reference evidence="9" key="1">
    <citation type="journal article" date="2023" name="Nat. Commun.">
        <title>Diploid and tetraploid genomes of Acorus and the evolution of monocots.</title>
        <authorList>
            <person name="Ma L."/>
            <person name="Liu K.W."/>
            <person name="Li Z."/>
            <person name="Hsiao Y.Y."/>
            <person name="Qi Y."/>
            <person name="Fu T."/>
            <person name="Tang G.D."/>
            <person name="Zhang D."/>
            <person name="Sun W.H."/>
            <person name="Liu D.K."/>
            <person name="Li Y."/>
            <person name="Chen G.Z."/>
            <person name="Liu X.D."/>
            <person name="Liao X.Y."/>
            <person name="Jiang Y.T."/>
            <person name="Yu X."/>
            <person name="Hao Y."/>
            <person name="Huang J."/>
            <person name="Zhao X.W."/>
            <person name="Ke S."/>
            <person name="Chen Y.Y."/>
            <person name="Wu W.L."/>
            <person name="Hsu J.L."/>
            <person name="Lin Y.F."/>
            <person name="Huang M.D."/>
            <person name="Li C.Y."/>
            <person name="Huang L."/>
            <person name="Wang Z.W."/>
            <person name="Zhao X."/>
            <person name="Zhong W.Y."/>
            <person name="Peng D.H."/>
            <person name="Ahmad S."/>
            <person name="Lan S."/>
            <person name="Zhang J.S."/>
            <person name="Tsai W.C."/>
            <person name="Van de Peer Y."/>
            <person name="Liu Z.J."/>
        </authorList>
    </citation>
    <scope>NUCLEOTIDE SEQUENCE</scope>
    <source>
        <strain evidence="9">CP</strain>
    </source>
</reference>
<dbReference type="PROSITE" id="PS51886">
    <property type="entry name" value="TLDC"/>
    <property type="match status" value="1"/>
</dbReference>
<dbReference type="FunFam" id="2.170.150.80:FF:000002">
    <property type="entry name" value="Nac domain-containing protein 86"/>
    <property type="match status" value="1"/>
</dbReference>
<dbReference type="PROSITE" id="PS51005">
    <property type="entry name" value="NAC"/>
    <property type="match status" value="1"/>
</dbReference>
<accession>A0AAV9DZQ8</accession>
<feature type="domain" description="NAC" evidence="7">
    <location>
        <begin position="6"/>
        <end position="156"/>
    </location>
</feature>
<dbReference type="PANTHER" id="PTHR31744">
    <property type="entry name" value="PROTEIN CUP-SHAPED COTYLEDON 2-RELATED"/>
    <property type="match status" value="1"/>
</dbReference>
<evidence type="ECO:0000259" key="7">
    <source>
        <dbReference type="PROSITE" id="PS51005"/>
    </source>
</evidence>
<keyword evidence="4" id="KW-0804">Transcription</keyword>
<dbReference type="GO" id="GO:0006355">
    <property type="term" value="P:regulation of DNA-templated transcription"/>
    <property type="evidence" value="ECO:0007669"/>
    <property type="project" value="InterPro"/>
</dbReference>
<dbReference type="PANTHER" id="PTHR31744:SF208">
    <property type="entry name" value="(WILD MALAYSIAN BANANA) HYPOTHETICAL PROTEIN"/>
    <property type="match status" value="1"/>
</dbReference>
<organism evidence="9 10">
    <name type="scientific">Acorus calamus</name>
    <name type="common">Sweet flag</name>
    <dbReference type="NCBI Taxonomy" id="4465"/>
    <lineage>
        <taxon>Eukaryota</taxon>
        <taxon>Viridiplantae</taxon>
        <taxon>Streptophyta</taxon>
        <taxon>Embryophyta</taxon>
        <taxon>Tracheophyta</taxon>
        <taxon>Spermatophyta</taxon>
        <taxon>Magnoliopsida</taxon>
        <taxon>Liliopsida</taxon>
        <taxon>Acoraceae</taxon>
        <taxon>Acorus</taxon>
    </lineage>
</organism>
<evidence type="ECO:0000256" key="5">
    <source>
        <dbReference type="ARBA" id="ARBA00023242"/>
    </source>
</evidence>
<dbReference type="Proteomes" id="UP001180020">
    <property type="component" value="Unassembled WGS sequence"/>
</dbReference>
<dbReference type="EMBL" id="JAUJYO010000010">
    <property type="protein sequence ID" value="KAK1306464.1"/>
    <property type="molecule type" value="Genomic_DNA"/>
</dbReference>
<evidence type="ECO:0000256" key="2">
    <source>
        <dbReference type="ARBA" id="ARBA00023015"/>
    </source>
</evidence>
<feature type="region of interest" description="Disordered" evidence="6">
    <location>
        <begin position="205"/>
        <end position="224"/>
    </location>
</feature>
<dbReference type="InterPro" id="IPR003441">
    <property type="entry name" value="NAC-dom"/>
</dbReference>
<dbReference type="GO" id="GO:0003677">
    <property type="term" value="F:DNA binding"/>
    <property type="evidence" value="ECO:0007669"/>
    <property type="project" value="UniProtKB-KW"/>
</dbReference>
<keyword evidence="10" id="KW-1185">Reference proteome</keyword>
<keyword evidence="5" id="KW-0539">Nucleus</keyword>
<feature type="domain" description="TLDc" evidence="8">
    <location>
        <begin position="379"/>
        <end position="565"/>
    </location>
</feature>
<sequence>MGAVSLPPGFRFHPNDEELVDYYLKRKVDGLKIELEVIPEIDLYKYDPWELPDKSFLPKRDMEWFFFCPRDRKYPNGSRTNRATTAGYWKATGKDRKIVCQSSVTALRKTLVFYRGRAPAGDRTDWVMHEYRLCEDVPQGCINFLGGYALCRVVKKNEQGIKTSGLQRSTSKRAIFSSTDDLIYRELQSQVSTFIEVNPHESGSSSFVTNNSSPITSPSEIGRGTETEPFLIEPENLLLDVPQAFPETPVIASECLYPDGLLNSFPAWTSHNNMRFSPGFPCAFEEGVPSNHLGQIGFLPPCPSPMPVMEVCGGSEDTMHQSLEWMQFQRNAAQVAERLHESPEAENPKKMRRIHVKNLFDWINPKRNPAQTTPQQKPNKYHDIDLPFSRSLVSNTFLQGKDLKCCYQASIDGFSATDFHRHCDFKGPCVIIGYTDGSFKFGAFSPEGYRSTDDYYDSFDAFLLYWRDGDDDPVKLPKVGGSGAALFDYARGGPQFGPDGLLIGPPLSPVMGVFTGPDASSGVGDLRQAKSRLGLSYAKREDGKGSLFGEESKAVLVEVQVFCSPYIASLY</sequence>
<proteinExistence type="predicted"/>
<evidence type="ECO:0000313" key="9">
    <source>
        <dbReference type="EMBL" id="KAK1306464.1"/>
    </source>
</evidence>
<dbReference type="InterPro" id="IPR036093">
    <property type="entry name" value="NAC_dom_sf"/>
</dbReference>
<dbReference type="AlphaFoldDB" id="A0AAV9DZQ8"/>
<gene>
    <name evidence="9" type="primary">NAC74</name>
    <name evidence="9" type="ORF">QJS10_CPA10g01114</name>
</gene>
<evidence type="ECO:0000256" key="3">
    <source>
        <dbReference type="ARBA" id="ARBA00023125"/>
    </source>
</evidence>
<reference evidence="9" key="2">
    <citation type="submission" date="2023-06" db="EMBL/GenBank/DDBJ databases">
        <authorList>
            <person name="Ma L."/>
            <person name="Liu K.-W."/>
            <person name="Li Z."/>
            <person name="Hsiao Y.-Y."/>
            <person name="Qi Y."/>
            <person name="Fu T."/>
            <person name="Tang G."/>
            <person name="Zhang D."/>
            <person name="Sun W.-H."/>
            <person name="Liu D.-K."/>
            <person name="Li Y."/>
            <person name="Chen G.-Z."/>
            <person name="Liu X.-D."/>
            <person name="Liao X.-Y."/>
            <person name="Jiang Y.-T."/>
            <person name="Yu X."/>
            <person name="Hao Y."/>
            <person name="Huang J."/>
            <person name="Zhao X.-W."/>
            <person name="Ke S."/>
            <person name="Chen Y.-Y."/>
            <person name="Wu W.-L."/>
            <person name="Hsu J.-L."/>
            <person name="Lin Y.-F."/>
            <person name="Huang M.-D."/>
            <person name="Li C.-Y."/>
            <person name="Huang L."/>
            <person name="Wang Z.-W."/>
            <person name="Zhao X."/>
            <person name="Zhong W.-Y."/>
            <person name="Peng D.-H."/>
            <person name="Ahmad S."/>
            <person name="Lan S."/>
            <person name="Zhang J.-S."/>
            <person name="Tsai W.-C."/>
            <person name="Van De Peer Y."/>
            <person name="Liu Z.-J."/>
        </authorList>
    </citation>
    <scope>NUCLEOTIDE SEQUENCE</scope>
    <source>
        <strain evidence="9">CP</strain>
        <tissue evidence="9">Leaves</tissue>
    </source>
</reference>
<name>A0AAV9DZQ8_ACOCL</name>
<evidence type="ECO:0000313" key="10">
    <source>
        <dbReference type="Proteomes" id="UP001180020"/>
    </source>
</evidence>
<keyword evidence="3" id="KW-0238">DNA-binding</keyword>
<dbReference type="InterPro" id="IPR006571">
    <property type="entry name" value="TLDc_dom"/>
</dbReference>
<keyword evidence="2" id="KW-0805">Transcription regulation</keyword>
<dbReference type="Pfam" id="PF02365">
    <property type="entry name" value="NAM"/>
    <property type="match status" value="1"/>
</dbReference>
<evidence type="ECO:0000259" key="8">
    <source>
        <dbReference type="PROSITE" id="PS51886"/>
    </source>
</evidence>
<dbReference type="Gene3D" id="2.170.150.80">
    <property type="entry name" value="NAC domain"/>
    <property type="match status" value="1"/>
</dbReference>
<dbReference type="Pfam" id="PF07534">
    <property type="entry name" value="TLD"/>
    <property type="match status" value="1"/>
</dbReference>
<comment type="subcellular location">
    <subcellularLocation>
        <location evidence="1">Nucleus</location>
    </subcellularLocation>
</comment>
<protein>
    <submittedName>
        <fullName evidence="9">NAC domain-containing protein 74</fullName>
    </submittedName>
</protein>
<dbReference type="SUPFAM" id="SSF101941">
    <property type="entry name" value="NAC domain"/>
    <property type="match status" value="1"/>
</dbReference>
<evidence type="ECO:0000256" key="6">
    <source>
        <dbReference type="SAM" id="MobiDB-lite"/>
    </source>
</evidence>
<dbReference type="GO" id="GO:0005634">
    <property type="term" value="C:nucleus"/>
    <property type="evidence" value="ECO:0007669"/>
    <property type="project" value="UniProtKB-SubCell"/>
</dbReference>
<comment type="caution">
    <text evidence="9">The sequence shown here is derived from an EMBL/GenBank/DDBJ whole genome shotgun (WGS) entry which is preliminary data.</text>
</comment>
<evidence type="ECO:0000256" key="4">
    <source>
        <dbReference type="ARBA" id="ARBA00023163"/>
    </source>
</evidence>
<evidence type="ECO:0000256" key="1">
    <source>
        <dbReference type="ARBA" id="ARBA00004123"/>
    </source>
</evidence>